<keyword evidence="4" id="KW-1185">Reference proteome</keyword>
<dbReference type="Gene3D" id="3.30.1050.10">
    <property type="entry name" value="SCP2 sterol-binding domain"/>
    <property type="match status" value="1"/>
</dbReference>
<dbReference type="SUPFAM" id="SSF109854">
    <property type="entry name" value="DinB/YfiT-like putative metalloenzymes"/>
    <property type="match status" value="1"/>
</dbReference>
<keyword evidence="3" id="KW-0413">Isomerase</keyword>
<dbReference type="InterPro" id="IPR034660">
    <property type="entry name" value="DinB/YfiT-like"/>
</dbReference>
<sequence>MIPPSAARAAEHAALSAAVTAVAEDIAALLRSCGDTSVPIPGAEWTVGEAAAHLALANELMADLAAGRERAYGDGTPQSLAAANAESLTAFPERGGAVLAEEITRHAEAFNAAFARRSPADPVVTPLGPMDLATLASYLITHMLGHGYDIAVALRRPHMIDRQRVELCLPFLMTAMPRVVDDRSAAGHTARYDLRIGRGPRIAVTFTDGAAEVAAGPATRPDCTIRTSPDAFLLLALGRYTPTAALARGKVLAWGRRPWLAPRFPLLFSAP</sequence>
<feature type="domain" description="SCP2" evidence="1">
    <location>
        <begin position="186"/>
        <end position="251"/>
    </location>
</feature>
<organism evidence="3 4">
    <name type="scientific">Kitasatospora paranensis</name>
    <dbReference type="NCBI Taxonomy" id="258053"/>
    <lineage>
        <taxon>Bacteria</taxon>
        <taxon>Bacillati</taxon>
        <taxon>Actinomycetota</taxon>
        <taxon>Actinomycetes</taxon>
        <taxon>Kitasatosporales</taxon>
        <taxon>Streptomycetaceae</taxon>
        <taxon>Kitasatospora</taxon>
    </lineage>
</organism>
<reference evidence="4" key="1">
    <citation type="journal article" date="2019" name="Int. J. Syst. Evol. Microbiol.">
        <title>The Global Catalogue of Microorganisms (GCM) 10K type strain sequencing project: providing services to taxonomists for standard genome sequencing and annotation.</title>
        <authorList>
            <consortium name="The Broad Institute Genomics Platform"/>
            <consortium name="The Broad Institute Genome Sequencing Center for Infectious Disease"/>
            <person name="Wu L."/>
            <person name="Ma J."/>
        </authorList>
    </citation>
    <scope>NUCLEOTIDE SEQUENCE [LARGE SCALE GENOMIC DNA]</scope>
    <source>
        <strain evidence="4">CGMCC 1.12859</strain>
    </source>
</reference>
<dbReference type="InterPro" id="IPR024344">
    <property type="entry name" value="MDMPI_metal-binding"/>
</dbReference>
<comment type="caution">
    <text evidence="3">The sequence shown here is derived from an EMBL/GenBank/DDBJ whole genome shotgun (WGS) entry which is preliminary data.</text>
</comment>
<dbReference type="Pfam" id="PF02036">
    <property type="entry name" value="SCP2"/>
    <property type="match status" value="1"/>
</dbReference>
<evidence type="ECO:0000313" key="4">
    <source>
        <dbReference type="Proteomes" id="UP001596435"/>
    </source>
</evidence>
<protein>
    <submittedName>
        <fullName evidence="3">Maleylpyruvate isomerase family mycothiol-dependent enzyme</fullName>
    </submittedName>
</protein>
<dbReference type="GO" id="GO:0016853">
    <property type="term" value="F:isomerase activity"/>
    <property type="evidence" value="ECO:0007669"/>
    <property type="project" value="UniProtKB-KW"/>
</dbReference>
<dbReference type="Proteomes" id="UP001596435">
    <property type="component" value="Unassembled WGS sequence"/>
</dbReference>
<name>A0ABW2FQ15_9ACTN</name>
<evidence type="ECO:0000259" key="1">
    <source>
        <dbReference type="Pfam" id="PF02036"/>
    </source>
</evidence>
<feature type="domain" description="Mycothiol-dependent maleylpyruvate isomerase metal-binding" evidence="2">
    <location>
        <begin position="21"/>
        <end position="151"/>
    </location>
</feature>
<proteinExistence type="predicted"/>
<dbReference type="SUPFAM" id="SSF55718">
    <property type="entry name" value="SCP-like"/>
    <property type="match status" value="1"/>
</dbReference>
<dbReference type="RefSeq" id="WP_345708994.1">
    <property type="nucleotide sequence ID" value="NZ_BAABKV010000001.1"/>
</dbReference>
<dbReference type="EMBL" id="JBHTAJ010000002">
    <property type="protein sequence ID" value="MFC7178152.1"/>
    <property type="molecule type" value="Genomic_DNA"/>
</dbReference>
<dbReference type="InterPro" id="IPR036527">
    <property type="entry name" value="SCP2_sterol-bd_dom_sf"/>
</dbReference>
<dbReference type="InterPro" id="IPR017517">
    <property type="entry name" value="Maleyloyr_isom"/>
</dbReference>
<dbReference type="Pfam" id="PF11716">
    <property type="entry name" value="MDMPI_N"/>
    <property type="match status" value="1"/>
</dbReference>
<evidence type="ECO:0000313" key="3">
    <source>
        <dbReference type="EMBL" id="MFC7178152.1"/>
    </source>
</evidence>
<evidence type="ECO:0000259" key="2">
    <source>
        <dbReference type="Pfam" id="PF11716"/>
    </source>
</evidence>
<dbReference type="InterPro" id="IPR003033">
    <property type="entry name" value="SCP2_sterol-bd_dom"/>
</dbReference>
<gene>
    <name evidence="3" type="ORF">ACFQMG_01075</name>
</gene>
<dbReference type="NCBIfam" id="TIGR03083">
    <property type="entry name" value="maleylpyruvate isomerase family mycothiol-dependent enzyme"/>
    <property type="match status" value="1"/>
</dbReference>
<dbReference type="Gene3D" id="1.20.120.450">
    <property type="entry name" value="dinb family like domain"/>
    <property type="match status" value="1"/>
</dbReference>
<accession>A0ABW2FQ15</accession>